<evidence type="ECO:0000256" key="1">
    <source>
        <dbReference type="SAM" id="MobiDB-lite"/>
    </source>
</evidence>
<gene>
    <name evidence="3" type="ORF">SAMN05661091_3441</name>
</gene>
<keyword evidence="2" id="KW-0812">Transmembrane</keyword>
<evidence type="ECO:0000313" key="4">
    <source>
        <dbReference type="Proteomes" id="UP000192940"/>
    </source>
</evidence>
<reference evidence="3 4" key="1">
    <citation type="submission" date="2017-04" db="EMBL/GenBank/DDBJ databases">
        <authorList>
            <person name="Afonso C.L."/>
            <person name="Miller P.J."/>
            <person name="Scott M.A."/>
            <person name="Spackman E."/>
            <person name="Goraichik I."/>
            <person name="Dimitrov K.M."/>
            <person name="Suarez D.L."/>
            <person name="Swayne D.E."/>
        </authorList>
    </citation>
    <scope>NUCLEOTIDE SEQUENCE [LARGE SCALE GENOMIC DNA]</scope>
    <source>
        <strain evidence="3 4">N3/975</strain>
    </source>
</reference>
<dbReference type="Proteomes" id="UP000192940">
    <property type="component" value="Chromosome I"/>
</dbReference>
<keyword evidence="2" id="KW-1133">Transmembrane helix</keyword>
<feature type="region of interest" description="Disordered" evidence="1">
    <location>
        <begin position="192"/>
        <end position="212"/>
    </location>
</feature>
<evidence type="ECO:0000313" key="3">
    <source>
        <dbReference type="EMBL" id="SMF86591.1"/>
    </source>
</evidence>
<proteinExistence type="predicted"/>
<dbReference type="STRING" id="1313296.SAMN05661091_3441"/>
<dbReference type="AlphaFoldDB" id="A0A1X7HIJ3"/>
<organism evidence="3 4">
    <name type="scientific">Paenibacillus uliginis N3/975</name>
    <dbReference type="NCBI Taxonomy" id="1313296"/>
    <lineage>
        <taxon>Bacteria</taxon>
        <taxon>Bacillati</taxon>
        <taxon>Bacillota</taxon>
        <taxon>Bacilli</taxon>
        <taxon>Bacillales</taxon>
        <taxon>Paenibacillaceae</taxon>
        <taxon>Paenibacillus</taxon>
    </lineage>
</organism>
<name>A0A1X7HIJ3_9BACL</name>
<feature type="transmembrane region" description="Helical" evidence="2">
    <location>
        <begin position="228"/>
        <end position="247"/>
    </location>
</feature>
<protein>
    <submittedName>
        <fullName evidence="3">Uncharacterized protein</fullName>
    </submittedName>
</protein>
<accession>A0A1X7HIJ3</accession>
<evidence type="ECO:0000256" key="2">
    <source>
        <dbReference type="SAM" id="Phobius"/>
    </source>
</evidence>
<keyword evidence="2" id="KW-0472">Membrane</keyword>
<keyword evidence="4" id="KW-1185">Reference proteome</keyword>
<sequence length="581" mass="66554">MLVNLECPVELLEYELYKSKSTGRVYCSLTFNNVSDKIVKGLKATIYCYDQFGDSIGEGNNSLECEIEFKEGLVQNRKRKTDNKISLSDFQNIRKIEIDVIKVLFNDKSIWNKGSSELEKVELTKIENKMLLEFVKGRAGTDAKYFAKKYDDKWVCVCGRLNHDDQSTCKRCKRGRDDVLTEYSDEEKIRNDVKANEERKAERQRKAEEERERQLEITKLKAKKVTKYSSIVAAIILIVGVTVFGFLTKFTFSMANHQLLKDKDNPVGETIKDESLVKDDFLLEDGAGKDLQNSGEEKSIVVNGIIDTSFVSGGGSNGRGDFTIKYRKNGSVKNKQINDIIEPLIVDIDNNGVKEIVISYRIYLPEFGNAQMPYWDDVFDFDITKEELVLASREYPEYYRSYFIPSIKKREAESTNAAEKHTQAVLIQAANDLIDGNFNPDVNQEKITKLLEYNASTDKLNITREDDIFYIHGITLGMNINQVIKMLGNPDESFEVNSKVAVWYFEHNLELVAEYGIDTIHYIALGEFDQLAMEQSMNTLGEPTKKYQDEYDYITPSQQLRFHAMSSPVSFRVQLMDPRGP</sequence>
<dbReference type="EMBL" id="LT840184">
    <property type="protein sequence ID" value="SMF86591.1"/>
    <property type="molecule type" value="Genomic_DNA"/>
</dbReference>